<feature type="compositionally biased region" description="Basic and acidic residues" evidence="7">
    <location>
        <begin position="961"/>
        <end position="970"/>
    </location>
</feature>
<feature type="region of interest" description="Disordered" evidence="7">
    <location>
        <begin position="1413"/>
        <end position="1467"/>
    </location>
</feature>
<evidence type="ECO:0000313" key="10">
    <source>
        <dbReference type="Proteomes" id="UP001472866"/>
    </source>
</evidence>
<comment type="similarity">
    <text evidence="2">Belongs to the UPL family. K-HECT subfamily.</text>
</comment>
<name>A0AAX4PHK8_9CHLO</name>
<dbReference type="Gene3D" id="1.25.10.10">
    <property type="entry name" value="Leucine-rich Repeat Variant"/>
    <property type="match status" value="1"/>
</dbReference>
<dbReference type="InterPro" id="IPR000569">
    <property type="entry name" value="HECT_dom"/>
</dbReference>
<dbReference type="Pfam" id="PF25579">
    <property type="entry name" value="TPR_TRIP12_N"/>
    <property type="match status" value="1"/>
</dbReference>
<feature type="compositionally biased region" description="Acidic residues" evidence="7">
    <location>
        <begin position="1000"/>
        <end position="1047"/>
    </location>
</feature>
<keyword evidence="5 6" id="KW-0833">Ubl conjugation pathway</keyword>
<dbReference type="Pfam" id="PF00632">
    <property type="entry name" value="HECT"/>
    <property type="match status" value="1"/>
</dbReference>
<evidence type="ECO:0000259" key="8">
    <source>
        <dbReference type="PROSITE" id="PS50237"/>
    </source>
</evidence>
<feature type="active site" description="Glycyl thioester intermediate" evidence="6">
    <location>
        <position position="1738"/>
    </location>
</feature>
<dbReference type="GO" id="GO:0043161">
    <property type="term" value="P:proteasome-mediated ubiquitin-dependent protein catabolic process"/>
    <property type="evidence" value="ECO:0007669"/>
    <property type="project" value="TreeGrafter"/>
</dbReference>
<evidence type="ECO:0000313" key="9">
    <source>
        <dbReference type="EMBL" id="WZN65887.1"/>
    </source>
</evidence>
<feature type="compositionally biased region" description="Low complexity" evidence="7">
    <location>
        <begin position="91"/>
        <end position="102"/>
    </location>
</feature>
<organism evidence="9 10">
    <name type="scientific">Chloropicon roscoffensis</name>
    <dbReference type="NCBI Taxonomy" id="1461544"/>
    <lineage>
        <taxon>Eukaryota</taxon>
        <taxon>Viridiplantae</taxon>
        <taxon>Chlorophyta</taxon>
        <taxon>Chloropicophyceae</taxon>
        <taxon>Chloropicales</taxon>
        <taxon>Chloropicaceae</taxon>
        <taxon>Chloropicon</taxon>
    </lineage>
</organism>
<evidence type="ECO:0000256" key="4">
    <source>
        <dbReference type="ARBA" id="ARBA00022679"/>
    </source>
</evidence>
<dbReference type="SUPFAM" id="SSF56204">
    <property type="entry name" value="Hect, E3 ligase catalytic domain"/>
    <property type="match status" value="1"/>
</dbReference>
<feature type="compositionally biased region" description="Basic and acidic residues" evidence="7">
    <location>
        <begin position="65"/>
        <end position="79"/>
    </location>
</feature>
<gene>
    <name evidence="9" type="ORF">HKI87_13g74490</name>
</gene>
<dbReference type="PROSITE" id="PS50237">
    <property type="entry name" value="HECT"/>
    <property type="match status" value="1"/>
</dbReference>
<evidence type="ECO:0000256" key="7">
    <source>
        <dbReference type="SAM" id="MobiDB-lite"/>
    </source>
</evidence>
<feature type="compositionally biased region" description="Polar residues" evidence="7">
    <location>
        <begin position="930"/>
        <end position="940"/>
    </location>
</feature>
<dbReference type="PANTHER" id="PTHR45670">
    <property type="entry name" value="E3 UBIQUITIN-PROTEIN LIGASE TRIP12"/>
    <property type="match status" value="1"/>
</dbReference>
<feature type="region of interest" description="Disordered" evidence="7">
    <location>
        <begin position="1141"/>
        <end position="1166"/>
    </location>
</feature>
<dbReference type="SMART" id="SM00119">
    <property type="entry name" value="HECTc"/>
    <property type="match status" value="1"/>
</dbReference>
<dbReference type="InterPro" id="IPR045322">
    <property type="entry name" value="HECTD1/TRIP12-like"/>
</dbReference>
<dbReference type="PANTHER" id="PTHR45670:SF1">
    <property type="entry name" value="E3 UBIQUITIN-PROTEIN LIGASE HECTD1"/>
    <property type="match status" value="1"/>
</dbReference>
<feature type="compositionally biased region" description="Basic residues" evidence="7">
    <location>
        <begin position="35"/>
        <end position="55"/>
    </location>
</feature>
<sequence>MVKNRRQGKEKVQKSGAGKTIAENASTKATGLSSQKRKKPLAGKKGNNRVSKRGRGLSTTTMEQNNDKAKGENAMRVDEEAMEEEEPSTRGASTSAGAGSASLRQHSTLQGLLKKLGAGLEDLLPTGAGGSGAGGSGSAHHNLFSHSALFGGSSSLTHRLKPILAGLKSFDDEHRQLGALTELCDVLTVSSEEALVSSFSCEAFLPPLVDLLRCEHNPDVALFAGRALTTLADLMPPRMAVGGMLRLGAADAFCAKLMCVEYIDVAEQSLQAMEKITSAGEEHAAACLRSGGVTAVLSFLDFFQTGVQRVAAKTAANMLACASTKQDVAMVKDSLPILVNLLSYGDDKIVENAFLGLSRALKAMCSCAQGQLDDESVSTILSTQILDGMAKLLVVSEFGSMHSSLGTSSYYEAIKSLSRCCRKSPLLAERLLDLDLSVTCTRLLQCSTMAGGPSAGTTPKAGATPGSPAASPMVSPGMRSTENTLAILKLVDAMLPEIPSSGRALDAGAQQLAFGSQPASHPIEVAAQATGSSFGGVLERKPDLVEGKACRVLLPTLFGMVSSTLAYQLKQVSLSCMKKLLVYTSPQGLEEMLRELPASSTVVGLLSSKDSAVQLDAIFLAGVLLDKLPEIFVRYFMKEGVLFSVNGIADRPVQVVESGEGAEEEAPGGSEQRRERRRSRGRQGPSEGFVTPTAGLPAKVSRAAKDFQAKFARVSAEHGVSSDSVPKEMEALQELARGIERGEATALSSMLDRVLADGGGLSSFELTHTGLERALLAYFSGKTAGESYSLAAAFAGCLAERANPEEVYRTLVKRLHEIVSSRERLAVMACRSRPPSMSTMRYLLFERGQAPDRQKEAGGFAALAHPFKLRFSRHGDERELRDYSSNVVLVEPMSTFEVIEDFLRSRVEPPRSAARESGPSPGRTAGEPVQRQSGSAMLTRSRSRQRDGAEAEAQGGQESSPPRDPEDQAGRRVTRSAARAATENAAEDAGPPVQFHVGEGEVEFYDDDDDDDMMDGSDMEGDPMDEEDLDMLDDDMEGADDDDMDDGDGYRFRRDSEVHEVDDSPSQEEAAAVPPGGNYAQRAARGGLGLEFFLNGEPLSSNQSVFQAVLRGSGAFVNADDPQDGPSGPGVWERVHTFTYRKKRSGRTGGDPAKRRDGRAGAPAKSKMVSAQDLVKGAVATGKEGAEEVDKEIAGVLGLINILAWLQGNHPRCYGSDPNFAFLSRVSKEDLVSPRLASKVARQLQDLLIICGKCLPEWVHGVVRGYPLVFPFDLRRQYLHLTALGVPHAIQHVLQQIPNGDSLRQELRDVRLVRNRRQKVRIHRDKLLGSAAKVMELYGSSKASLEVEYFGEVGTGLGPTLEFYTLLSQELQGRGLGIWLTNEAAALGSATAGGPHGTSDAEMAEATANDDDGLIFGEMEGSDPRPGGSAPREASRDPAGPASQGESASDYVDPPGDGLFPSPNPRPSKSDLAHFRLLGTAFAKALYDGRLLDVSLSTVFWRRALGERLTVRDLAAADAEMSRSLVRLHDAAHAEGFAGEMDGCPIEDLGLNFTLPGREDFELCKGGKAKAVTGKNVKDFVSRVLDAYFGKGTDRQFQSFREGFEDVFPLETLSIFDTMEIDRLFCGQSEKWTVEMLADCLKFDHGYTASSPYIKQFLHILADFDSEEQRQFLKFVTGAPRLPPGGLSALNPKLTIVRKNFSSANRDSAGNTPRSESLHTPVNELVLENYDLPSVMTCANYVKLPPYTSQAVMREKLMYAMREGQHSFNLS</sequence>
<evidence type="ECO:0000256" key="3">
    <source>
        <dbReference type="ARBA" id="ARBA00012485"/>
    </source>
</evidence>
<feature type="compositionally biased region" description="Low complexity" evidence="7">
    <location>
        <begin position="451"/>
        <end position="472"/>
    </location>
</feature>
<dbReference type="InterPro" id="IPR016024">
    <property type="entry name" value="ARM-type_fold"/>
</dbReference>
<dbReference type="EC" id="2.3.2.26" evidence="3"/>
<dbReference type="Gene3D" id="3.30.2410.10">
    <property type="entry name" value="Hect, E3 ligase catalytic domain"/>
    <property type="match status" value="1"/>
</dbReference>
<comment type="catalytic activity">
    <reaction evidence="1">
        <text>S-ubiquitinyl-[E2 ubiquitin-conjugating enzyme]-L-cysteine + [acceptor protein]-L-lysine = [E2 ubiquitin-conjugating enzyme]-L-cysteine + N(6)-ubiquitinyl-[acceptor protein]-L-lysine.</text>
        <dbReference type="EC" id="2.3.2.26"/>
    </reaction>
</comment>
<dbReference type="InterPro" id="IPR011989">
    <property type="entry name" value="ARM-like"/>
</dbReference>
<evidence type="ECO:0000256" key="5">
    <source>
        <dbReference type="ARBA" id="ARBA00022786"/>
    </source>
</evidence>
<dbReference type="GO" id="GO:0061630">
    <property type="term" value="F:ubiquitin protein ligase activity"/>
    <property type="evidence" value="ECO:0007669"/>
    <property type="project" value="UniProtKB-EC"/>
</dbReference>
<keyword evidence="4" id="KW-0808">Transferase</keyword>
<feature type="region of interest" description="Disordered" evidence="7">
    <location>
        <begin position="451"/>
        <end position="476"/>
    </location>
</feature>
<dbReference type="InterPro" id="IPR035983">
    <property type="entry name" value="Hect_E3_ubiquitin_ligase"/>
</dbReference>
<proteinExistence type="inferred from homology"/>
<dbReference type="GO" id="GO:0000209">
    <property type="term" value="P:protein polyubiquitination"/>
    <property type="evidence" value="ECO:0007669"/>
    <property type="project" value="TreeGrafter"/>
</dbReference>
<evidence type="ECO:0000256" key="6">
    <source>
        <dbReference type="PROSITE-ProRule" id="PRU00104"/>
    </source>
</evidence>
<feature type="region of interest" description="Disordered" evidence="7">
    <location>
        <begin position="1"/>
        <end position="104"/>
    </location>
</feature>
<feature type="region of interest" description="Disordered" evidence="7">
    <location>
        <begin position="656"/>
        <end position="695"/>
    </location>
</feature>
<dbReference type="Proteomes" id="UP001472866">
    <property type="component" value="Chromosome 13"/>
</dbReference>
<dbReference type="Gene3D" id="3.90.1750.10">
    <property type="entry name" value="Hect, E3 ligase catalytic domains"/>
    <property type="match status" value="1"/>
</dbReference>
<evidence type="ECO:0000256" key="1">
    <source>
        <dbReference type="ARBA" id="ARBA00000885"/>
    </source>
</evidence>
<evidence type="ECO:0000256" key="2">
    <source>
        <dbReference type="ARBA" id="ARBA00006331"/>
    </source>
</evidence>
<dbReference type="CDD" id="cd00078">
    <property type="entry name" value="HECTc"/>
    <property type="match status" value="1"/>
</dbReference>
<dbReference type="SUPFAM" id="SSF48371">
    <property type="entry name" value="ARM repeat"/>
    <property type="match status" value="1"/>
</dbReference>
<feature type="compositionally biased region" description="Basic and acidic residues" evidence="7">
    <location>
        <begin position="1048"/>
        <end position="1062"/>
    </location>
</feature>
<keyword evidence="10" id="KW-1185">Reference proteome</keyword>
<feature type="compositionally biased region" description="Low complexity" evidence="7">
    <location>
        <begin position="975"/>
        <end position="989"/>
    </location>
</feature>
<reference evidence="9 10" key="1">
    <citation type="submission" date="2024-03" db="EMBL/GenBank/DDBJ databases">
        <title>Complete genome sequence of the green alga Chloropicon roscoffensis RCC1871.</title>
        <authorList>
            <person name="Lemieux C."/>
            <person name="Pombert J.-F."/>
            <person name="Otis C."/>
            <person name="Turmel M."/>
        </authorList>
    </citation>
    <scope>NUCLEOTIDE SEQUENCE [LARGE SCALE GENOMIC DNA]</scope>
    <source>
        <strain evidence="9 10">RCC1871</strain>
    </source>
</reference>
<feature type="region of interest" description="Disordered" evidence="7">
    <location>
        <begin position="908"/>
        <end position="1079"/>
    </location>
</feature>
<accession>A0AAX4PHK8</accession>
<protein>
    <recommendedName>
        <fullName evidence="3">HECT-type E3 ubiquitin transferase</fullName>
        <ecNumber evidence="3">2.3.2.26</ecNumber>
    </recommendedName>
</protein>
<feature type="domain" description="HECT" evidence="8">
    <location>
        <begin position="1459"/>
        <end position="1771"/>
    </location>
</feature>
<dbReference type="InterPro" id="IPR057948">
    <property type="entry name" value="TPR_TRIP12_N"/>
</dbReference>
<feature type="compositionally biased region" description="Polar residues" evidence="7">
    <location>
        <begin position="23"/>
        <end position="34"/>
    </location>
</feature>
<dbReference type="EMBL" id="CP151513">
    <property type="protein sequence ID" value="WZN65887.1"/>
    <property type="molecule type" value="Genomic_DNA"/>
</dbReference>